<organism evidence="2 3">
    <name type="scientific">Candidatus Yanofskybacteria bacterium RIFCSPLOWO2_01_FULL_49_25</name>
    <dbReference type="NCBI Taxonomy" id="1802701"/>
    <lineage>
        <taxon>Bacteria</taxon>
        <taxon>Candidatus Yanofskyibacteriota</taxon>
    </lineage>
</organism>
<dbReference type="GO" id="GO:0070681">
    <property type="term" value="P:glutaminyl-tRNAGln biosynthesis via transamidation"/>
    <property type="evidence" value="ECO:0007669"/>
    <property type="project" value="TreeGrafter"/>
</dbReference>
<dbReference type="EMBL" id="MGKP01000012">
    <property type="protein sequence ID" value="OGN28787.1"/>
    <property type="molecule type" value="Genomic_DNA"/>
</dbReference>
<reference evidence="2 3" key="1">
    <citation type="journal article" date="2016" name="Nat. Commun.">
        <title>Thousands of microbial genomes shed light on interconnected biogeochemical processes in an aquifer system.</title>
        <authorList>
            <person name="Anantharaman K."/>
            <person name="Brown C.T."/>
            <person name="Hug L.A."/>
            <person name="Sharon I."/>
            <person name="Castelle C.J."/>
            <person name="Probst A.J."/>
            <person name="Thomas B.C."/>
            <person name="Singh A."/>
            <person name="Wilkins M.J."/>
            <person name="Karaoz U."/>
            <person name="Brodie E.L."/>
            <person name="Williams K.H."/>
            <person name="Hubbard S.S."/>
            <person name="Banfield J.F."/>
        </authorList>
    </citation>
    <scope>NUCLEOTIDE SEQUENCE [LARGE SCALE GENOMIC DNA]</scope>
</reference>
<dbReference type="Pfam" id="PF02686">
    <property type="entry name" value="GatC"/>
    <property type="match status" value="1"/>
</dbReference>
<sequence>MSDITREEVEKIAMLARIKLTDAEKAKLTGELGSILTYVSKLNEIDTTGVEPTAQVTGLENVFRPDDIKNAIEPGTYTEAVLSQAPERDGDYVKVKGVMEGK</sequence>
<dbReference type="EC" id="6.3.5.-" evidence="1"/>
<dbReference type="SUPFAM" id="SSF141000">
    <property type="entry name" value="Glu-tRNAGln amidotransferase C subunit"/>
    <property type="match status" value="1"/>
</dbReference>
<keyword evidence="2" id="KW-0808">Transferase</keyword>
<dbReference type="HAMAP" id="MF_00122">
    <property type="entry name" value="GatC"/>
    <property type="match status" value="1"/>
</dbReference>
<dbReference type="GO" id="GO:0005524">
    <property type="term" value="F:ATP binding"/>
    <property type="evidence" value="ECO:0007669"/>
    <property type="project" value="UniProtKB-KW"/>
</dbReference>
<comment type="function">
    <text evidence="1">Allows the formation of correctly charged Asn-tRNA(Asn) or Gln-tRNA(Gln) through the transamidation of misacylated Asp-tRNA(Asn) or Glu-tRNA(Gln) in organisms which lack either or both of asparaginyl-tRNA or glutaminyl-tRNA synthetases. The reaction takes place in the presence of glutamine and ATP through an activated phospho-Asp-tRNA(Asn) or phospho-Glu-tRNA(Gln).</text>
</comment>
<keyword evidence="1" id="KW-0648">Protein biosynthesis</keyword>
<gene>
    <name evidence="1" type="primary">gatC</name>
    <name evidence="2" type="ORF">A3A33_03335</name>
</gene>
<accession>A0A1F8GTN4</accession>
<dbReference type="NCBIfam" id="TIGR00135">
    <property type="entry name" value="gatC"/>
    <property type="match status" value="1"/>
</dbReference>
<dbReference type="GO" id="GO:0006412">
    <property type="term" value="P:translation"/>
    <property type="evidence" value="ECO:0007669"/>
    <property type="project" value="UniProtKB-UniRule"/>
</dbReference>
<dbReference type="InterPro" id="IPR036113">
    <property type="entry name" value="Asp/Glu-ADT_sf_sub_c"/>
</dbReference>
<dbReference type="AlphaFoldDB" id="A0A1F8GTN4"/>
<dbReference type="GO" id="GO:0006450">
    <property type="term" value="P:regulation of translational fidelity"/>
    <property type="evidence" value="ECO:0007669"/>
    <property type="project" value="InterPro"/>
</dbReference>
<name>A0A1F8GTN4_9BACT</name>
<dbReference type="STRING" id="1802701.A3A33_03335"/>
<dbReference type="GO" id="GO:0050566">
    <property type="term" value="F:asparaginyl-tRNA synthase (glutamine-hydrolyzing) activity"/>
    <property type="evidence" value="ECO:0007669"/>
    <property type="project" value="RHEA"/>
</dbReference>
<dbReference type="GO" id="GO:0050567">
    <property type="term" value="F:glutaminyl-tRNA synthase (glutamine-hydrolyzing) activity"/>
    <property type="evidence" value="ECO:0007669"/>
    <property type="project" value="UniProtKB-UniRule"/>
</dbReference>
<dbReference type="Gene3D" id="1.10.20.60">
    <property type="entry name" value="Glu-tRNAGln amidotransferase C subunit, N-terminal domain"/>
    <property type="match status" value="1"/>
</dbReference>
<dbReference type="Proteomes" id="UP000179047">
    <property type="component" value="Unassembled WGS sequence"/>
</dbReference>
<keyword evidence="1" id="KW-0067">ATP-binding</keyword>
<dbReference type="PANTHER" id="PTHR15004:SF0">
    <property type="entry name" value="GLUTAMYL-TRNA(GLN) AMIDOTRANSFERASE SUBUNIT C, MITOCHONDRIAL"/>
    <property type="match status" value="1"/>
</dbReference>
<comment type="catalytic activity">
    <reaction evidence="1">
        <text>L-aspartyl-tRNA(Asn) + L-glutamine + ATP + H2O = L-asparaginyl-tRNA(Asn) + L-glutamate + ADP + phosphate + 2 H(+)</text>
        <dbReference type="Rhea" id="RHEA:14513"/>
        <dbReference type="Rhea" id="RHEA-COMP:9674"/>
        <dbReference type="Rhea" id="RHEA-COMP:9677"/>
        <dbReference type="ChEBI" id="CHEBI:15377"/>
        <dbReference type="ChEBI" id="CHEBI:15378"/>
        <dbReference type="ChEBI" id="CHEBI:29985"/>
        <dbReference type="ChEBI" id="CHEBI:30616"/>
        <dbReference type="ChEBI" id="CHEBI:43474"/>
        <dbReference type="ChEBI" id="CHEBI:58359"/>
        <dbReference type="ChEBI" id="CHEBI:78515"/>
        <dbReference type="ChEBI" id="CHEBI:78516"/>
        <dbReference type="ChEBI" id="CHEBI:456216"/>
    </reaction>
</comment>
<comment type="similarity">
    <text evidence="1">Belongs to the GatC family.</text>
</comment>
<dbReference type="GO" id="GO:0016740">
    <property type="term" value="F:transferase activity"/>
    <property type="evidence" value="ECO:0007669"/>
    <property type="project" value="UniProtKB-KW"/>
</dbReference>
<keyword evidence="1" id="KW-0436">Ligase</keyword>
<comment type="catalytic activity">
    <reaction evidence="1">
        <text>L-glutamyl-tRNA(Gln) + L-glutamine + ATP + H2O = L-glutaminyl-tRNA(Gln) + L-glutamate + ADP + phosphate + H(+)</text>
        <dbReference type="Rhea" id="RHEA:17521"/>
        <dbReference type="Rhea" id="RHEA-COMP:9681"/>
        <dbReference type="Rhea" id="RHEA-COMP:9684"/>
        <dbReference type="ChEBI" id="CHEBI:15377"/>
        <dbReference type="ChEBI" id="CHEBI:15378"/>
        <dbReference type="ChEBI" id="CHEBI:29985"/>
        <dbReference type="ChEBI" id="CHEBI:30616"/>
        <dbReference type="ChEBI" id="CHEBI:43474"/>
        <dbReference type="ChEBI" id="CHEBI:58359"/>
        <dbReference type="ChEBI" id="CHEBI:78520"/>
        <dbReference type="ChEBI" id="CHEBI:78521"/>
        <dbReference type="ChEBI" id="CHEBI:456216"/>
    </reaction>
</comment>
<evidence type="ECO:0000313" key="2">
    <source>
        <dbReference type="EMBL" id="OGN28787.1"/>
    </source>
</evidence>
<keyword evidence="1" id="KW-0547">Nucleotide-binding</keyword>
<proteinExistence type="inferred from homology"/>
<dbReference type="PANTHER" id="PTHR15004">
    <property type="entry name" value="GLUTAMYL-TRNA(GLN) AMIDOTRANSFERASE SUBUNIT C, MITOCHONDRIAL"/>
    <property type="match status" value="1"/>
</dbReference>
<evidence type="ECO:0000256" key="1">
    <source>
        <dbReference type="HAMAP-Rule" id="MF_00122"/>
    </source>
</evidence>
<comment type="caution">
    <text evidence="2">The sequence shown here is derived from an EMBL/GenBank/DDBJ whole genome shotgun (WGS) entry which is preliminary data.</text>
</comment>
<protein>
    <recommendedName>
        <fullName evidence="1">Aspartyl/glutamyl-tRNA(Asn/Gln) amidotransferase subunit C</fullName>
        <shortName evidence="1">Asp/Glu-ADT subunit C</shortName>
        <ecNumber evidence="1">6.3.5.-</ecNumber>
    </recommendedName>
</protein>
<comment type="subunit">
    <text evidence="1">Heterotrimer of A, B and C subunits.</text>
</comment>
<dbReference type="InterPro" id="IPR003837">
    <property type="entry name" value="GatC"/>
</dbReference>
<evidence type="ECO:0000313" key="3">
    <source>
        <dbReference type="Proteomes" id="UP000179047"/>
    </source>
</evidence>